<dbReference type="Gene3D" id="3.40.50.150">
    <property type="entry name" value="Vaccinia Virus protein VP39"/>
    <property type="match status" value="1"/>
</dbReference>
<dbReference type="Pfam" id="PF10294">
    <property type="entry name" value="Methyltransf_16"/>
    <property type="match status" value="1"/>
</dbReference>
<evidence type="ECO:0000313" key="2">
    <source>
        <dbReference type="Proteomes" id="UP000811619"/>
    </source>
</evidence>
<gene>
    <name evidence="1" type="ORF">E4U42_006800</name>
</gene>
<keyword evidence="2" id="KW-1185">Reference proteome</keyword>
<dbReference type="GO" id="GO:0008757">
    <property type="term" value="F:S-adenosylmethionine-dependent methyltransferase activity"/>
    <property type="evidence" value="ECO:0007669"/>
    <property type="project" value="UniProtKB-ARBA"/>
</dbReference>
<organism evidence="1 2">
    <name type="scientific">Claviceps africana</name>
    <dbReference type="NCBI Taxonomy" id="83212"/>
    <lineage>
        <taxon>Eukaryota</taxon>
        <taxon>Fungi</taxon>
        <taxon>Dikarya</taxon>
        <taxon>Ascomycota</taxon>
        <taxon>Pezizomycotina</taxon>
        <taxon>Sordariomycetes</taxon>
        <taxon>Hypocreomycetidae</taxon>
        <taxon>Hypocreales</taxon>
        <taxon>Clavicipitaceae</taxon>
        <taxon>Claviceps</taxon>
    </lineage>
</organism>
<dbReference type="PANTHER" id="PTHR14614:SF132">
    <property type="entry name" value="PROTEIN-LYSINE METHYLTRANSFERASE C42C1.13"/>
    <property type="match status" value="1"/>
</dbReference>
<name>A0A8K0J252_9HYPO</name>
<proteinExistence type="predicted"/>
<dbReference type="PANTHER" id="PTHR14614">
    <property type="entry name" value="HEPATOCELLULAR CARCINOMA-ASSOCIATED ANTIGEN"/>
    <property type="match status" value="1"/>
</dbReference>
<reference evidence="1" key="1">
    <citation type="journal article" date="2020" name="bioRxiv">
        <title>Whole genome comparisons of ergot fungi reveals the divergence and evolution of species within the genus Claviceps are the result of varying mechanisms driving genome evolution and host range expansion.</title>
        <authorList>
            <person name="Wyka S.A."/>
            <person name="Mondo S.J."/>
            <person name="Liu M."/>
            <person name="Dettman J."/>
            <person name="Nalam V."/>
            <person name="Broders K.D."/>
        </authorList>
    </citation>
    <scope>NUCLEOTIDE SEQUENCE</scope>
    <source>
        <strain evidence="1">CCC 489</strain>
    </source>
</reference>
<dbReference type="SUPFAM" id="SSF53335">
    <property type="entry name" value="S-adenosyl-L-methionine-dependent methyltransferases"/>
    <property type="match status" value="1"/>
</dbReference>
<protein>
    <submittedName>
        <fullName evidence="1">Uncharacterized protein</fullName>
    </submittedName>
</protein>
<accession>A0A8K0J252</accession>
<dbReference type="InterPro" id="IPR029063">
    <property type="entry name" value="SAM-dependent_MTases_sf"/>
</dbReference>
<dbReference type="Proteomes" id="UP000811619">
    <property type="component" value="Unassembled WGS sequence"/>
</dbReference>
<evidence type="ECO:0000313" key="1">
    <source>
        <dbReference type="EMBL" id="KAG5918567.1"/>
    </source>
</evidence>
<dbReference type="OrthoDB" id="413520at2759"/>
<dbReference type="GO" id="GO:0005829">
    <property type="term" value="C:cytosol"/>
    <property type="evidence" value="ECO:0007669"/>
    <property type="project" value="TreeGrafter"/>
</dbReference>
<comment type="caution">
    <text evidence="1">The sequence shown here is derived from an EMBL/GenBank/DDBJ whole genome shotgun (WGS) entry which is preliminary data.</text>
</comment>
<dbReference type="AlphaFoldDB" id="A0A8K0J252"/>
<dbReference type="InterPro" id="IPR019410">
    <property type="entry name" value="Methyltransf_16"/>
</dbReference>
<dbReference type="EMBL" id="SRPY01000729">
    <property type="protein sequence ID" value="KAG5918567.1"/>
    <property type="molecule type" value="Genomic_DNA"/>
</dbReference>
<sequence>MHYVRLKAPPKIKVLDDGIQTSIVFEVANDLGDELLSPTDPVGITVRAHAEASPYANVSCALIERLPLEWDKGHRVMKPTYKLPPKVESAITGGDTVFLSIGPTNSASAADSVYNILTSSIEDHKDGAGHGAGRGGLISSVTVGLSGPEVDDDVCLRRILLTGRGEPPQYLIMGEQIGHSIARHVWDAGLVSMAAIAGTFKFPDLGPSQSSCMKKVHGILAHEDGVNVLELGCGVGVLGLGLCAAYPKGTGDCTVLMTDRHEAERRVRYNMGLLHQQRSGSNLGYAQAMYENLDWDNGRQGRFGNRVRERRWDLIMLSDCTYNADSIPALVGTLSGVHKLNRDFDPDDASFATKVFLATKPRHDDELVLFDMMATEGWTITDKLVLPLPVLGRESERVEMYLFEKQ</sequence>